<sequence>MNNFSFFGIPDLLKWKILVFLALPAVFIFLFAIICLVIQKCKKYRGLVRVSGEISDLDETETEVLVIDGHFLEFFETRENSDLTRNAIVKQDDEQVAAILEKTKTTLIQQEILGSIGSHPNVSSFLNFANLIDSPVWEYIEGRPLRSFLKKHKNQFSNQIVYSEIDSNGYMLPKNKMQKTDELEKLGVFKPILCTLDLILFAYQIANGMKYLAGRMIVHQNLALHNIYMTANKTLRLRGFDFARARNYRMSSVVPPLLWTAPETIRDNVSNEKSDVWSFAICLFELWTLGDLPEERDPAFMFSNFQGKFPEPEFCPPRIYKFMENCWNITPSSRPNFSDHNNFFSEILDSFDPEILKNLTHIMKEELETRTNISNAFVERIVRNY</sequence>
<dbReference type="InterPro" id="IPR000719">
    <property type="entry name" value="Prot_kinase_dom"/>
</dbReference>
<keyword evidence="1" id="KW-0472">Membrane</keyword>
<dbReference type="InterPro" id="IPR050122">
    <property type="entry name" value="RTK"/>
</dbReference>
<evidence type="ECO:0000313" key="4">
    <source>
        <dbReference type="Proteomes" id="UP000829354"/>
    </source>
</evidence>
<evidence type="ECO:0000259" key="2">
    <source>
        <dbReference type="PROSITE" id="PS50011"/>
    </source>
</evidence>
<keyword evidence="1" id="KW-1133">Transmembrane helix</keyword>
<feature type="transmembrane region" description="Helical" evidence="1">
    <location>
        <begin position="15"/>
        <end position="38"/>
    </location>
</feature>
<reference evidence="3 4" key="1">
    <citation type="submission" date="2022-04" db="EMBL/GenBank/DDBJ databases">
        <title>Chromosome-level reference genomes for two strains of Caenorhabditis briggsae: an improved platform for comparative genomics.</title>
        <authorList>
            <person name="Stevens L."/>
            <person name="Andersen E."/>
        </authorList>
    </citation>
    <scope>NUCLEOTIDE SEQUENCE [LARGE SCALE GENOMIC DNA]</scope>
    <source>
        <strain evidence="3">VX34</strain>
        <tissue evidence="3">Whole-organism</tissue>
    </source>
</reference>
<accession>A0AAE9JPQ4</accession>
<dbReference type="GO" id="GO:0004672">
    <property type="term" value="F:protein kinase activity"/>
    <property type="evidence" value="ECO:0007669"/>
    <property type="project" value="InterPro"/>
</dbReference>
<dbReference type="GO" id="GO:0005524">
    <property type="term" value="F:ATP binding"/>
    <property type="evidence" value="ECO:0007669"/>
    <property type="project" value="InterPro"/>
</dbReference>
<keyword evidence="1" id="KW-0812">Transmembrane</keyword>
<dbReference type="PANTHER" id="PTHR24416:SF503">
    <property type="entry name" value="PROTEIN KINASE DOMAIN-CONTAINING PROTEIN-RELATED"/>
    <property type="match status" value="1"/>
</dbReference>
<proteinExistence type="predicted"/>
<feature type="domain" description="Protein kinase" evidence="2">
    <location>
        <begin position="60"/>
        <end position="344"/>
    </location>
</feature>
<protein>
    <recommendedName>
        <fullName evidence="2">Protein kinase domain-containing protein</fullName>
    </recommendedName>
</protein>
<dbReference type="SUPFAM" id="SSF56112">
    <property type="entry name" value="Protein kinase-like (PK-like)"/>
    <property type="match status" value="1"/>
</dbReference>
<dbReference type="Gene3D" id="1.10.510.10">
    <property type="entry name" value="Transferase(Phosphotransferase) domain 1"/>
    <property type="match status" value="1"/>
</dbReference>
<dbReference type="PROSITE" id="PS50011">
    <property type="entry name" value="PROTEIN_KINASE_DOM"/>
    <property type="match status" value="1"/>
</dbReference>
<dbReference type="PANTHER" id="PTHR24416">
    <property type="entry name" value="TYROSINE-PROTEIN KINASE RECEPTOR"/>
    <property type="match status" value="1"/>
</dbReference>
<dbReference type="FunFam" id="1.10.510.10:FF:001804">
    <property type="entry name" value="Protein CBG04913"/>
    <property type="match status" value="1"/>
</dbReference>
<dbReference type="InterPro" id="IPR001245">
    <property type="entry name" value="Ser-Thr/Tyr_kinase_cat_dom"/>
</dbReference>
<dbReference type="AlphaFoldDB" id="A0AAE9JPQ4"/>
<gene>
    <name evidence="3" type="ORF">L5515_009191</name>
</gene>
<dbReference type="InterPro" id="IPR011009">
    <property type="entry name" value="Kinase-like_dom_sf"/>
</dbReference>
<evidence type="ECO:0000256" key="1">
    <source>
        <dbReference type="SAM" id="Phobius"/>
    </source>
</evidence>
<dbReference type="EMBL" id="CP092624">
    <property type="protein sequence ID" value="UMM37432.1"/>
    <property type="molecule type" value="Genomic_DNA"/>
</dbReference>
<organism evidence="3 4">
    <name type="scientific">Caenorhabditis briggsae</name>
    <dbReference type="NCBI Taxonomy" id="6238"/>
    <lineage>
        <taxon>Eukaryota</taxon>
        <taxon>Metazoa</taxon>
        <taxon>Ecdysozoa</taxon>
        <taxon>Nematoda</taxon>
        <taxon>Chromadorea</taxon>
        <taxon>Rhabditida</taxon>
        <taxon>Rhabditina</taxon>
        <taxon>Rhabditomorpha</taxon>
        <taxon>Rhabditoidea</taxon>
        <taxon>Rhabditidae</taxon>
        <taxon>Peloderinae</taxon>
        <taxon>Caenorhabditis</taxon>
    </lineage>
</organism>
<keyword evidence="4" id="KW-1185">Reference proteome</keyword>
<name>A0AAE9JPQ4_CAEBR</name>
<dbReference type="Pfam" id="PF07714">
    <property type="entry name" value="PK_Tyr_Ser-Thr"/>
    <property type="match status" value="1"/>
</dbReference>
<dbReference type="Proteomes" id="UP000829354">
    <property type="component" value="Chromosome V"/>
</dbReference>
<evidence type="ECO:0000313" key="3">
    <source>
        <dbReference type="EMBL" id="UMM37432.1"/>
    </source>
</evidence>